<evidence type="ECO:0000313" key="1">
    <source>
        <dbReference type="EMBL" id="OJG11822.1"/>
    </source>
</evidence>
<dbReference type="EMBL" id="JXKD01000002">
    <property type="protein sequence ID" value="OJG11822.1"/>
    <property type="molecule type" value="Genomic_DNA"/>
</dbReference>
<dbReference type="Proteomes" id="UP000182149">
    <property type="component" value="Unassembled WGS sequence"/>
</dbReference>
<dbReference type="AlphaFoldDB" id="A0A1L8QWE3"/>
<gene>
    <name evidence="1" type="ORF">RU93_GL001055</name>
</gene>
<organism evidence="1 2">
    <name type="scientific">Enterococcus aquimarinus</name>
    <dbReference type="NCBI Taxonomy" id="328396"/>
    <lineage>
        <taxon>Bacteria</taxon>
        <taxon>Bacillati</taxon>
        <taxon>Bacillota</taxon>
        <taxon>Bacilli</taxon>
        <taxon>Lactobacillales</taxon>
        <taxon>Enterococcaceae</taxon>
        <taxon>Enterococcus</taxon>
    </lineage>
</organism>
<protein>
    <submittedName>
        <fullName evidence="1">Uncharacterized protein</fullName>
    </submittedName>
</protein>
<accession>A0A1L8QWE3</accession>
<dbReference type="RefSeq" id="WP_071873992.1">
    <property type="nucleotide sequence ID" value="NZ_JBHSHF010000012.1"/>
</dbReference>
<comment type="caution">
    <text evidence="1">The sequence shown here is derived from an EMBL/GenBank/DDBJ whole genome shotgun (WGS) entry which is preliminary data.</text>
</comment>
<reference evidence="1 2" key="1">
    <citation type="submission" date="2014-12" db="EMBL/GenBank/DDBJ databases">
        <title>Draft genome sequences of 29 type strains of Enterococci.</title>
        <authorList>
            <person name="Zhong Z."/>
            <person name="Sun Z."/>
            <person name="Liu W."/>
            <person name="Zhang W."/>
            <person name="Zhang H."/>
        </authorList>
    </citation>
    <scope>NUCLEOTIDE SEQUENCE [LARGE SCALE GENOMIC DNA]</scope>
    <source>
        <strain evidence="1 2">DSM 17690</strain>
    </source>
</reference>
<keyword evidence="2" id="KW-1185">Reference proteome</keyword>
<dbReference type="OrthoDB" id="1798228at2"/>
<proteinExistence type="predicted"/>
<name>A0A1L8QWE3_9ENTE</name>
<evidence type="ECO:0000313" key="2">
    <source>
        <dbReference type="Proteomes" id="UP000182149"/>
    </source>
</evidence>
<sequence>MLHCTPTIALRTNLFFDGYFKEALTSGIIAIERPNNEVTSLFYQVNQDPVEKATNGHLVTYKVEQKIWLNFASDYGEV</sequence>